<feature type="transmembrane region" description="Helical" evidence="6">
    <location>
        <begin position="232"/>
        <end position="252"/>
    </location>
</feature>
<dbReference type="PANTHER" id="PTHR43124:SF3">
    <property type="entry name" value="CHLORAMPHENICOL EFFLUX PUMP RV0191"/>
    <property type="match status" value="1"/>
</dbReference>
<proteinExistence type="predicted"/>
<dbReference type="Proteomes" id="UP000805841">
    <property type="component" value="Unassembled WGS sequence"/>
</dbReference>
<dbReference type="Gene3D" id="1.20.1720.10">
    <property type="entry name" value="Multidrug resistance protein D"/>
    <property type="match status" value="1"/>
</dbReference>
<dbReference type="Pfam" id="PF07690">
    <property type="entry name" value="MFS_1"/>
    <property type="match status" value="1"/>
</dbReference>
<accession>A0ABR7YZL9</accession>
<reference evidence="8 9" key="1">
    <citation type="journal article" date="2020" name="Insects">
        <title>Bacteria Belonging to Pseudomonas typographi sp. nov. from the Bark Beetle Ips typographus Have Genomic Potential to Aid in the Host Ecology.</title>
        <authorList>
            <person name="Peral-Aranega E."/>
            <person name="Saati-Santamaria Z."/>
            <person name="Kolarik M."/>
            <person name="Rivas R."/>
            <person name="Garcia-Fraile P."/>
        </authorList>
    </citation>
    <scope>NUCLEOTIDE SEQUENCE [LARGE SCALE GENOMIC DNA]</scope>
    <source>
        <strain evidence="8 9">CA3A</strain>
    </source>
</reference>
<keyword evidence="5 6" id="KW-0472">Membrane</keyword>
<feature type="transmembrane region" description="Helical" evidence="6">
    <location>
        <begin position="149"/>
        <end position="171"/>
    </location>
</feature>
<protein>
    <submittedName>
        <fullName evidence="8">Multidrug effflux MFS transporter</fullName>
    </submittedName>
</protein>
<dbReference type="InterPro" id="IPR011701">
    <property type="entry name" value="MFS"/>
</dbReference>
<organism evidence="8 9">
    <name type="scientific">Pseudomonas typographi</name>
    <dbReference type="NCBI Taxonomy" id="2715964"/>
    <lineage>
        <taxon>Bacteria</taxon>
        <taxon>Pseudomonadati</taxon>
        <taxon>Pseudomonadota</taxon>
        <taxon>Gammaproteobacteria</taxon>
        <taxon>Pseudomonadales</taxon>
        <taxon>Pseudomonadaceae</taxon>
        <taxon>Pseudomonas</taxon>
    </lineage>
</organism>
<dbReference type="PROSITE" id="PS50850">
    <property type="entry name" value="MFS"/>
    <property type="match status" value="1"/>
</dbReference>
<evidence type="ECO:0000256" key="2">
    <source>
        <dbReference type="ARBA" id="ARBA00022475"/>
    </source>
</evidence>
<dbReference type="PANTHER" id="PTHR43124">
    <property type="entry name" value="PURINE EFFLUX PUMP PBUE"/>
    <property type="match status" value="1"/>
</dbReference>
<evidence type="ECO:0000313" key="8">
    <source>
        <dbReference type="EMBL" id="MBD1598536.1"/>
    </source>
</evidence>
<feature type="transmembrane region" description="Helical" evidence="6">
    <location>
        <begin position="90"/>
        <end position="111"/>
    </location>
</feature>
<keyword evidence="3 6" id="KW-0812">Transmembrane</keyword>
<feature type="transmembrane region" description="Helical" evidence="6">
    <location>
        <begin position="36"/>
        <end position="58"/>
    </location>
</feature>
<feature type="transmembrane region" description="Helical" evidence="6">
    <location>
        <begin position="123"/>
        <end position="143"/>
    </location>
</feature>
<gene>
    <name evidence="8" type="ORF">HAQ05_07445</name>
</gene>
<feature type="domain" description="Major facilitator superfamily (MFS) profile" evidence="7">
    <location>
        <begin position="1"/>
        <end position="376"/>
    </location>
</feature>
<dbReference type="RefSeq" id="WP_190418966.1">
    <property type="nucleotide sequence ID" value="NZ_JAAOCA010000007.1"/>
</dbReference>
<feature type="transmembrane region" description="Helical" evidence="6">
    <location>
        <begin position="204"/>
        <end position="226"/>
    </location>
</feature>
<evidence type="ECO:0000256" key="5">
    <source>
        <dbReference type="ARBA" id="ARBA00023136"/>
    </source>
</evidence>
<keyword evidence="4 6" id="KW-1133">Transmembrane helix</keyword>
<dbReference type="InterPro" id="IPR036259">
    <property type="entry name" value="MFS_trans_sf"/>
</dbReference>
<evidence type="ECO:0000256" key="6">
    <source>
        <dbReference type="SAM" id="Phobius"/>
    </source>
</evidence>
<sequence length="384" mass="39354">MFLILTLVLLGALPIDLLLPALPAMAAHFALPLEDVALATSLYALGVAAAQPCVGPLAGRWGRKAVLVAGLALSGIAAAGVVLVEQGWALLALRALQGFGCGSLVLVHALLAGRHAGGQRVRAVAALLGAVFIALAPLLGAWLQHDYGWQAVFLAYEFLVLFAVGLMIGVLDEEPAEGHASWRSHWAAYYQEARRPGVVGYSSLAALAFACHFMALVALPVAGTLVFSLQPWAIALALLGYGIAALASEAAAGGLGQALSPNNQIRLGLALNALATAALAMSLREGALGWFLGPLLATTLGTALVRTGATIQALERANATAGAKVLGNSLTFACAGLLSLLALQVESDTRLGLLVLYVAVTLVASLVLACVTETQVAERNAVNL</sequence>
<evidence type="ECO:0000313" key="9">
    <source>
        <dbReference type="Proteomes" id="UP000805841"/>
    </source>
</evidence>
<keyword evidence="9" id="KW-1185">Reference proteome</keyword>
<dbReference type="InterPro" id="IPR050189">
    <property type="entry name" value="MFS_Efflux_Transporters"/>
</dbReference>
<dbReference type="SUPFAM" id="SSF103473">
    <property type="entry name" value="MFS general substrate transporter"/>
    <property type="match status" value="1"/>
</dbReference>
<evidence type="ECO:0000256" key="1">
    <source>
        <dbReference type="ARBA" id="ARBA00004651"/>
    </source>
</evidence>
<comment type="caution">
    <text evidence="8">The sequence shown here is derived from an EMBL/GenBank/DDBJ whole genome shotgun (WGS) entry which is preliminary data.</text>
</comment>
<name>A0ABR7YZL9_9PSED</name>
<keyword evidence="2" id="KW-1003">Cell membrane</keyword>
<feature type="transmembrane region" description="Helical" evidence="6">
    <location>
        <begin position="287"/>
        <end position="305"/>
    </location>
</feature>
<evidence type="ECO:0000256" key="3">
    <source>
        <dbReference type="ARBA" id="ARBA00022692"/>
    </source>
</evidence>
<feature type="transmembrane region" description="Helical" evidence="6">
    <location>
        <begin position="264"/>
        <end position="281"/>
    </location>
</feature>
<feature type="transmembrane region" description="Helical" evidence="6">
    <location>
        <begin position="325"/>
        <end position="345"/>
    </location>
</feature>
<dbReference type="EMBL" id="JAAOCA010000007">
    <property type="protein sequence ID" value="MBD1598536.1"/>
    <property type="molecule type" value="Genomic_DNA"/>
</dbReference>
<feature type="transmembrane region" description="Helical" evidence="6">
    <location>
        <begin position="65"/>
        <end position="84"/>
    </location>
</feature>
<comment type="subcellular location">
    <subcellularLocation>
        <location evidence="1">Cell membrane</location>
        <topology evidence="1">Multi-pass membrane protein</topology>
    </subcellularLocation>
</comment>
<feature type="transmembrane region" description="Helical" evidence="6">
    <location>
        <begin position="351"/>
        <end position="371"/>
    </location>
</feature>
<evidence type="ECO:0000259" key="7">
    <source>
        <dbReference type="PROSITE" id="PS50850"/>
    </source>
</evidence>
<evidence type="ECO:0000256" key="4">
    <source>
        <dbReference type="ARBA" id="ARBA00022989"/>
    </source>
</evidence>
<dbReference type="InterPro" id="IPR020846">
    <property type="entry name" value="MFS_dom"/>
</dbReference>